<dbReference type="OrthoDB" id="3796222at2759"/>
<gene>
    <name evidence="2" type="ORF">N0V83_002682</name>
</gene>
<sequence>MGRPKSPTNPPVKLSRTPISIPSPQAAISPSRTTLRNPSNKYWVQEQQRRTFVYYLTQWSLSHDSSPHFHGMISLNPACQESQEISLGKSVACILTDTTFSDARKKIVIRLFPPHQSLPSKRRVLRRHDSMDPFGSELNFSEGQRGVLINTKSDEGRDTSRAPENTTHGCYKMVVRCGAGWISAREYFSKLYFNRLEVHKASPATGKRFLDNSLKMRSESLGPPPSSKVTVTVRPLFRPFSRLPSELQDMILSIAAGHTRAYNLCADPHLVHKSNRKVASPISLSTMFRISKAISKHLVPFVYHSTDFHFGLTGFTNFLWQSGPINRPEIKRLTFHFGKLALLHCIRWLAPDPVFELLEPPVVTNPPSLQYFWRCQIQDLVRELNLYTLTVDLRCIPPADIPMVVHILRNAFGSVERMVFVETDRRGGTTQVEYDDERLKPAKESSWREMCKGYWERHRQHQYFFKWDLLHATTEDFEKRIEENKGFFYGTN</sequence>
<evidence type="ECO:0000256" key="1">
    <source>
        <dbReference type="SAM" id="MobiDB-lite"/>
    </source>
</evidence>
<proteinExistence type="predicted"/>
<keyword evidence="3" id="KW-1185">Reference proteome</keyword>
<dbReference type="AlphaFoldDB" id="A0A9W8YE50"/>
<feature type="region of interest" description="Disordered" evidence="1">
    <location>
        <begin position="1"/>
        <end position="36"/>
    </location>
</feature>
<accession>A0A9W8YE50</accession>
<organism evidence="2 3">
    <name type="scientific">Neocucurbitaria cava</name>
    <dbReference type="NCBI Taxonomy" id="798079"/>
    <lineage>
        <taxon>Eukaryota</taxon>
        <taxon>Fungi</taxon>
        <taxon>Dikarya</taxon>
        <taxon>Ascomycota</taxon>
        <taxon>Pezizomycotina</taxon>
        <taxon>Dothideomycetes</taxon>
        <taxon>Pleosporomycetidae</taxon>
        <taxon>Pleosporales</taxon>
        <taxon>Pleosporineae</taxon>
        <taxon>Cucurbitariaceae</taxon>
        <taxon>Neocucurbitaria</taxon>
    </lineage>
</organism>
<dbReference type="EMBL" id="JAPEUY010000004">
    <property type="protein sequence ID" value="KAJ4373943.1"/>
    <property type="molecule type" value="Genomic_DNA"/>
</dbReference>
<dbReference type="Proteomes" id="UP001140560">
    <property type="component" value="Unassembled WGS sequence"/>
</dbReference>
<feature type="compositionally biased region" description="Low complexity" evidence="1">
    <location>
        <begin position="18"/>
        <end position="31"/>
    </location>
</feature>
<name>A0A9W8YE50_9PLEO</name>
<evidence type="ECO:0000313" key="2">
    <source>
        <dbReference type="EMBL" id="KAJ4373943.1"/>
    </source>
</evidence>
<reference evidence="2" key="1">
    <citation type="submission" date="2022-10" db="EMBL/GenBank/DDBJ databases">
        <title>Tapping the CABI collections for fungal endophytes: first genome assemblies for Collariella, Neodidymelliopsis, Ascochyta clinopodiicola, Didymella pomorum, Didymosphaeria variabile, Neocosmospora piperis and Neocucurbitaria cava.</title>
        <authorList>
            <person name="Hill R."/>
        </authorList>
    </citation>
    <scope>NUCLEOTIDE SEQUENCE</scope>
    <source>
        <strain evidence="2">IMI 356814</strain>
    </source>
</reference>
<protein>
    <submittedName>
        <fullName evidence="2">Uncharacterized protein</fullName>
    </submittedName>
</protein>
<evidence type="ECO:0000313" key="3">
    <source>
        <dbReference type="Proteomes" id="UP001140560"/>
    </source>
</evidence>
<comment type="caution">
    <text evidence="2">The sequence shown here is derived from an EMBL/GenBank/DDBJ whole genome shotgun (WGS) entry which is preliminary data.</text>
</comment>